<evidence type="ECO:0000313" key="2">
    <source>
        <dbReference type="EMBL" id="ETK95218.1"/>
    </source>
</evidence>
<dbReference type="Proteomes" id="UP000053864">
    <property type="component" value="Unassembled WGS sequence"/>
</dbReference>
<dbReference type="EMBL" id="KI670850">
    <property type="protein sequence ID" value="ETL48617.1"/>
    <property type="molecule type" value="Genomic_DNA"/>
</dbReference>
<name>W2JS59_PHYNI</name>
<reference evidence="3 4" key="2">
    <citation type="submission" date="2013-11" db="EMBL/GenBank/DDBJ databases">
        <title>The Genome Sequence of Phytophthora parasitica CJ05E6.</title>
        <authorList>
            <consortium name="The Broad Institute Genomics Platform"/>
            <person name="Russ C."/>
            <person name="Tyler B."/>
            <person name="Panabieres F."/>
            <person name="Shan W."/>
            <person name="Tripathy S."/>
            <person name="Grunwald N."/>
            <person name="Machado M."/>
            <person name="Johnson C.S."/>
            <person name="Arredondo F."/>
            <person name="Hong C."/>
            <person name="Coffey M."/>
            <person name="Young S.K."/>
            <person name="Zeng Q."/>
            <person name="Gargeya S."/>
            <person name="Fitzgerald M."/>
            <person name="Abouelleil A."/>
            <person name="Alvarado L."/>
            <person name="Chapman S.B."/>
            <person name="Gainer-Dewar J."/>
            <person name="Goldberg J."/>
            <person name="Griggs A."/>
            <person name="Gujja S."/>
            <person name="Hansen M."/>
            <person name="Howarth C."/>
            <person name="Imamovic A."/>
            <person name="Ireland A."/>
            <person name="Larimer J."/>
            <person name="McCowan C."/>
            <person name="Murphy C."/>
            <person name="Pearson M."/>
            <person name="Poon T.W."/>
            <person name="Priest M."/>
            <person name="Roberts A."/>
            <person name="Saif S."/>
            <person name="Shea T."/>
            <person name="Sykes S."/>
            <person name="Wortman J."/>
            <person name="Nusbaum C."/>
            <person name="Birren B."/>
        </authorList>
    </citation>
    <scope>NUCLEOTIDE SEQUENCE [LARGE SCALE GENOMIC DNA]</scope>
    <source>
        <strain evidence="3 4">CJ05E6</strain>
    </source>
</reference>
<dbReference type="Proteomes" id="UP000053236">
    <property type="component" value="Unassembled WGS sequence"/>
</dbReference>
<accession>W2JS59</accession>
<evidence type="ECO:0000313" key="4">
    <source>
        <dbReference type="Proteomes" id="UP000053864"/>
    </source>
</evidence>
<gene>
    <name evidence="2" type="ORF">L915_01833</name>
    <name evidence="3" type="ORF">L916_01796</name>
</gene>
<proteinExistence type="predicted"/>
<dbReference type="EMBL" id="KI684377">
    <property type="protein sequence ID" value="ETK95218.1"/>
    <property type="molecule type" value="Genomic_DNA"/>
</dbReference>
<evidence type="ECO:0000256" key="1">
    <source>
        <dbReference type="SAM" id="MobiDB-lite"/>
    </source>
</evidence>
<sequence length="70" mass="7181">MGNGDIFSGLGSNSDTGMASAQETPCPQSVRSSTAAVNERSVSRVSSSTNAFDMPLLNMVGVTGMNTTIH</sequence>
<feature type="compositionally biased region" description="Polar residues" evidence="1">
    <location>
        <begin position="10"/>
        <end position="36"/>
    </location>
</feature>
<organism evidence="3 4">
    <name type="scientific">Phytophthora nicotianae</name>
    <name type="common">Potato buckeye rot agent</name>
    <name type="synonym">Phytophthora parasitica</name>
    <dbReference type="NCBI Taxonomy" id="4792"/>
    <lineage>
        <taxon>Eukaryota</taxon>
        <taxon>Sar</taxon>
        <taxon>Stramenopiles</taxon>
        <taxon>Oomycota</taxon>
        <taxon>Peronosporomycetes</taxon>
        <taxon>Peronosporales</taxon>
        <taxon>Peronosporaceae</taxon>
        <taxon>Phytophthora</taxon>
    </lineage>
</organism>
<feature type="region of interest" description="Disordered" evidence="1">
    <location>
        <begin position="1"/>
        <end position="49"/>
    </location>
</feature>
<evidence type="ECO:0000313" key="3">
    <source>
        <dbReference type="EMBL" id="ETL48617.1"/>
    </source>
</evidence>
<protein>
    <submittedName>
        <fullName evidence="3">Uncharacterized protein</fullName>
    </submittedName>
</protein>
<reference evidence="2" key="1">
    <citation type="submission" date="2013-11" db="EMBL/GenBank/DDBJ databases">
        <title>The Genome Sequence of Phytophthora parasitica CJ02B3.</title>
        <authorList>
            <consortium name="The Broad Institute Genomics Platform"/>
            <person name="Russ C."/>
            <person name="Tyler B."/>
            <person name="Panabieres F."/>
            <person name="Shan W."/>
            <person name="Tripathy S."/>
            <person name="Grunwald N."/>
            <person name="Machado M."/>
            <person name="Johnson C.S."/>
            <person name="Arredondo F."/>
            <person name="Hong C."/>
            <person name="Coffey M."/>
            <person name="Young S.K."/>
            <person name="Zeng Q."/>
            <person name="Gargeya S."/>
            <person name="Fitzgerald M."/>
            <person name="Abouelleil A."/>
            <person name="Alvarado L."/>
            <person name="Chapman S.B."/>
            <person name="Gainer-Dewar J."/>
            <person name="Goldberg J."/>
            <person name="Griggs A."/>
            <person name="Gujja S."/>
            <person name="Hansen M."/>
            <person name="Howarth C."/>
            <person name="Imamovic A."/>
            <person name="Ireland A."/>
            <person name="Larimer J."/>
            <person name="McCowan C."/>
            <person name="Murphy C."/>
            <person name="Pearson M."/>
            <person name="Poon T.W."/>
            <person name="Priest M."/>
            <person name="Roberts A."/>
            <person name="Saif S."/>
            <person name="Shea T."/>
            <person name="Sykes S."/>
            <person name="Wortman J."/>
            <person name="Nusbaum C."/>
            <person name="Birren B."/>
        </authorList>
    </citation>
    <scope>NUCLEOTIDE SEQUENCE [LARGE SCALE GENOMIC DNA]</scope>
    <source>
        <strain evidence="2">CJ02B3</strain>
    </source>
</reference>
<dbReference type="AlphaFoldDB" id="W2JS59"/>